<dbReference type="NCBIfam" id="TIGR00879">
    <property type="entry name" value="SP"/>
    <property type="match status" value="1"/>
</dbReference>
<evidence type="ECO:0000259" key="10">
    <source>
        <dbReference type="PROSITE" id="PS50850"/>
    </source>
</evidence>
<dbReference type="PROSITE" id="PS50850">
    <property type="entry name" value="MFS"/>
    <property type="match status" value="1"/>
</dbReference>
<evidence type="ECO:0000256" key="9">
    <source>
        <dbReference type="SAM" id="SignalP"/>
    </source>
</evidence>
<evidence type="ECO:0000256" key="3">
    <source>
        <dbReference type="ARBA" id="ARBA00022448"/>
    </source>
</evidence>
<feature type="domain" description="Major facilitator superfamily (MFS) profile" evidence="10">
    <location>
        <begin position="22"/>
        <end position="462"/>
    </location>
</feature>
<dbReference type="SUPFAM" id="SSF103473">
    <property type="entry name" value="MFS general substrate transporter"/>
    <property type="match status" value="1"/>
</dbReference>
<protein>
    <recommendedName>
        <fullName evidence="10">Major facilitator superfamily (MFS) profile domain-containing protein</fullName>
    </recommendedName>
</protein>
<organism evidence="11 12">
    <name type="scientific">Phialemonium thermophilum</name>
    <dbReference type="NCBI Taxonomy" id="223376"/>
    <lineage>
        <taxon>Eukaryota</taxon>
        <taxon>Fungi</taxon>
        <taxon>Dikarya</taxon>
        <taxon>Ascomycota</taxon>
        <taxon>Pezizomycotina</taxon>
        <taxon>Sordariomycetes</taxon>
        <taxon>Sordariomycetidae</taxon>
        <taxon>Cephalothecales</taxon>
        <taxon>Cephalothecaceae</taxon>
        <taxon>Phialemonium</taxon>
    </lineage>
</organism>
<dbReference type="InterPro" id="IPR036259">
    <property type="entry name" value="MFS_trans_sf"/>
</dbReference>
<feature type="transmembrane region" description="Helical" evidence="8">
    <location>
        <begin position="90"/>
        <end position="108"/>
    </location>
</feature>
<proteinExistence type="inferred from homology"/>
<feature type="chain" id="PRO_5046656155" description="Major facilitator superfamily (MFS) profile domain-containing protein" evidence="9">
    <location>
        <begin position="31"/>
        <end position="510"/>
    </location>
</feature>
<sequence length="510" mass="55407">MFSPSTSWDLVPNNSNFLVVLLVLSSCVTATVIGYDGSMMNGLNILPSYTAYFELTTTTLALNTSSVWLGAFVASVVFAKVPDYIGRRPAMFWASVLTLLAAVVQAAAQNVAMFVVGRILIGFGTGCSSIAAPVYLAETLPLRWRGWGLGIVYDFWYVGGLIAAGVTYGTARMDSTWAWRLPSALQGLFTILCILIVPFIPESPRWLADHGRHDECLRAIAKTYAHGRTDDPTVLAQYREIVDLIAAERERERLATKVVLRDMVLHPPTRKRILLGISVSVIAMLSGNNIISYYLGTMLNNAGITSSTTQLQINVILNAFCLVCSLVGTWVADRAGRKSIAIGSTVLLTVFLFLVGGLTKAFGTSSNTAGIYSTVAMIFLFQGSYSAAWTPMASLYPPEVMNYSMRSLGMGVCTAFMEALGLFSVWVFPFALEAIGWKTFMINGAWDFLELAFVVLCWVETKGLTLEEIDEVFDPDFHGDLRLEAGKKGTIEGTPVDAKDASAEVAVAKA</sequence>
<feature type="transmembrane region" description="Helical" evidence="8">
    <location>
        <begin position="339"/>
        <end position="359"/>
    </location>
</feature>
<feature type="signal peptide" evidence="9">
    <location>
        <begin position="1"/>
        <end position="30"/>
    </location>
</feature>
<evidence type="ECO:0000313" key="12">
    <source>
        <dbReference type="Proteomes" id="UP001586593"/>
    </source>
</evidence>
<feature type="transmembrane region" description="Helical" evidence="8">
    <location>
        <begin position="58"/>
        <end position="78"/>
    </location>
</feature>
<evidence type="ECO:0000256" key="1">
    <source>
        <dbReference type="ARBA" id="ARBA00004141"/>
    </source>
</evidence>
<comment type="caution">
    <text evidence="11">The sequence shown here is derived from an EMBL/GenBank/DDBJ whole genome shotgun (WGS) entry which is preliminary data.</text>
</comment>
<evidence type="ECO:0000256" key="5">
    <source>
        <dbReference type="ARBA" id="ARBA00022989"/>
    </source>
</evidence>
<dbReference type="InterPro" id="IPR020846">
    <property type="entry name" value="MFS_dom"/>
</dbReference>
<name>A0ABR3W353_9PEZI</name>
<evidence type="ECO:0000256" key="2">
    <source>
        <dbReference type="ARBA" id="ARBA00010992"/>
    </source>
</evidence>
<keyword evidence="3 7" id="KW-0813">Transport</keyword>
<evidence type="ECO:0000256" key="6">
    <source>
        <dbReference type="ARBA" id="ARBA00023136"/>
    </source>
</evidence>
<feature type="transmembrane region" description="Helical" evidence="8">
    <location>
        <begin position="149"/>
        <end position="171"/>
    </location>
</feature>
<dbReference type="Gene3D" id="1.20.1250.20">
    <property type="entry name" value="MFS general substrate transporter like domains"/>
    <property type="match status" value="1"/>
</dbReference>
<keyword evidence="5 8" id="KW-1133">Transmembrane helix</keyword>
<dbReference type="Proteomes" id="UP001586593">
    <property type="component" value="Unassembled WGS sequence"/>
</dbReference>
<dbReference type="InterPro" id="IPR005828">
    <property type="entry name" value="MFS_sugar_transport-like"/>
</dbReference>
<feature type="transmembrane region" description="Helical" evidence="8">
    <location>
        <begin position="177"/>
        <end position="200"/>
    </location>
</feature>
<accession>A0ABR3W353</accession>
<feature type="transmembrane region" description="Helical" evidence="8">
    <location>
        <begin position="408"/>
        <end position="428"/>
    </location>
</feature>
<feature type="transmembrane region" description="Helical" evidence="8">
    <location>
        <begin position="315"/>
        <end position="332"/>
    </location>
</feature>
<feature type="transmembrane region" description="Helical" evidence="8">
    <location>
        <begin position="371"/>
        <end position="396"/>
    </location>
</feature>
<feature type="transmembrane region" description="Helical" evidence="8">
    <location>
        <begin position="273"/>
        <end position="295"/>
    </location>
</feature>
<evidence type="ECO:0000256" key="4">
    <source>
        <dbReference type="ARBA" id="ARBA00022692"/>
    </source>
</evidence>
<evidence type="ECO:0000313" key="11">
    <source>
        <dbReference type="EMBL" id="KAL1852068.1"/>
    </source>
</evidence>
<keyword evidence="9" id="KW-0732">Signal</keyword>
<comment type="similarity">
    <text evidence="2 7">Belongs to the major facilitator superfamily. Sugar transporter (TC 2.A.1.1) family.</text>
</comment>
<comment type="subcellular location">
    <subcellularLocation>
        <location evidence="1">Membrane</location>
        <topology evidence="1">Multi-pass membrane protein</topology>
    </subcellularLocation>
</comment>
<keyword evidence="12" id="KW-1185">Reference proteome</keyword>
<dbReference type="PROSITE" id="PS00217">
    <property type="entry name" value="SUGAR_TRANSPORT_2"/>
    <property type="match status" value="1"/>
</dbReference>
<dbReference type="PRINTS" id="PR00171">
    <property type="entry name" value="SUGRTRNSPORT"/>
</dbReference>
<evidence type="ECO:0000256" key="8">
    <source>
        <dbReference type="SAM" id="Phobius"/>
    </source>
</evidence>
<dbReference type="PANTHER" id="PTHR48022">
    <property type="entry name" value="PLASTIDIC GLUCOSE TRANSPORTER 4"/>
    <property type="match status" value="1"/>
</dbReference>
<dbReference type="EMBL" id="JAZHXJ010000760">
    <property type="protein sequence ID" value="KAL1852068.1"/>
    <property type="molecule type" value="Genomic_DNA"/>
</dbReference>
<dbReference type="InterPro" id="IPR005829">
    <property type="entry name" value="Sugar_transporter_CS"/>
</dbReference>
<reference evidence="11 12" key="1">
    <citation type="journal article" date="2024" name="Commun. Biol.">
        <title>Comparative genomic analysis of thermophilic fungi reveals convergent evolutionary adaptations and gene losses.</title>
        <authorList>
            <person name="Steindorff A.S."/>
            <person name="Aguilar-Pontes M.V."/>
            <person name="Robinson A.J."/>
            <person name="Andreopoulos B."/>
            <person name="LaButti K."/>
            <person name="Kuo A."/>
            <person name="Mondo S."/>
            <person name="Riley R."/>
            <person name="Otillar R."/>
            <person name="Haridas S."/>
            <person name="Lipzen A."/>
            <person name="Grimwood J."/>
            <person name="Schmutz J."/>
            <person name="Clum A."/>
            <person name="Reid I.D."/>
            <person name="Moisan M.C."/>
            <person name="Butler G."/>
            <person name="Nguyen T.T.M."/>
            <person name="Dewar K."/>
            <person name="Conant G."/>
            <person name="Drula E."/>
            <person name="Henrissat B."/>
            <person name="Hansel C."/>
            <person name="Singer S."/>
            <person name="Hutchinson M.I."/>
            <person name="de Vries R.P."/>
            <person name="Natvig D.O."/>
            <person name="Powell A.J."/>
            <person name="Tsang A."/>
            <person name="Grigoriev I.V."/>
        </authorList>
    </citation>
    <scope>NUCLEOTIDE SEQUENCE [LARGE SCALE GENOMIC DNA]</scope>
    <source>
        <strain evidence="11 12">ATCC 24622</strain>
    </source>
</reference>
<feature type="transmembrane region" description="Helical" evidence="8">
    <location>
        <begin position="114"/>
        <end position="137"/>
    </location>
</feature>
<keyword evidence="4 8" id="KW-0812">Transmembrane</keyword>
<evidence type="ECO:0000256" key="7">
    <source>
        <dbReference type="RuleBase" id="RU003346"/>
    </source>
</evidence>
<keyword evidence="6 8" id="KW-0472">Membrane</keyword>
<dbReference type="InterPro" id="IPR050360">
    <property type="entry name" value="MFS_Sugar_Transporters"/>
</dbReference>
<dbReference type="InterPro" id="IPR003663">
    <property type="entry name" value="Sugar/inositol_transpt"/>
</dbReference>
<dbReference type="Pfam" id="PF00083">
    <property type="entry name" value="Sugar_tr"/>
    <property type="match status" value="1"/>
</dbReference>
<gene>
    <name evidence="11" type="ORF">VTK73DRAFT_9309</name>
</gene>
<dbReference type="PANTHER" id="PTHR48022:SF31">
    <property type="entry name" value="HEXOSE TRANSPORTER"/>
    <property type="match status" value="1"/>
</dbReference>